<dbReference type="InterPro" id="IPR050749">
    <property type="entry name" value="Glycosyl_Hydrolase_47"/>
</dbReference>
<gene>
    <name evidence="8" type="ORF">ODALV1_LOCUS14275</name>
</gene>
<sequence>MKVAVILFVATCVVFSMTKASPLVGKPPAKPLITQGGEDPDPIIRQRRDFVKQMMKDAWDDYERYAWGQNELKPISQTGQNGGIFGNAEIAATAIDSLDTLYIMEMMDEYAKARGLVANLTFTGIDAAVSIFETNIRIVGGCLTAYALTQDRVFVDKALQMAELLLPAFDTPSGLPYSYLNILTGQPTSSSEAVLAEFGTLHLEFMYLSEVSGDVRFREKALKVREVLKNIEKPKGLYWNFMDVNTGRFTRNHVSIGALADSYYEYLLKASIQLGDTEARQLYDDAMDGFVNNSLVKVSSPSNLLYIAESRDDRVEDVVGHLACFAGGMFALGAHVDPTNKNAVRDAEIGRNFTNTCHESYIRTATKIGPETFRFNDEVEAEGQYDSDKGYILRPEVIESYMVLYRLTNDTKYRDWGWEAAQAIERYTKAGPGRGYSGIRNVDSTNPAKDDVQQTFFLAETLKYLYLLFSTNDLISLDEWVFNTECHPLPIKGANPNY</sequence>
<feature type="chain" id="PRO_5046260477" description="alpha-1,2-Mannosidase" evidence="7">
    <location>
        <begin position="21"/>
        <end position="498"/>
    </location>
</feature>
<comment type="pathway">
    <text evidence="2">Protein modification; protein glycosylation.</text>
</comment>
<keyword evidence="7" id="KW-0732">Signal</keyword>
<evidence type="ECO:0000256" key="7">
    <source>
        <dbReference type="SAM" id="SignalP"/>
    </source>
</evidence>
<dbReference type="PANTHER" id="PTHR11742">
    <property type="entry name" value="MANNOSYL-OLIGOSACCHARIDE ALPHA-1,2-MANNOSIDASE-RELATED"/>
    <property type="match status" value="1"/>
</dbReference>
<keyword evidence="9" id="KW-1185">Reference proteome</keyword>
<evidence type="ECO:0000256" key="1">
    <source>
        <dbReference type="ARBA" id="ARBA00001913"/>
    </source>
</evidence>
<dbReference type="Proteomes" id="UP001642540">
    <property type="component" value="Unassembled WGS sequence"/>
</dbReference>
<evidence type="ECO:0000256" key="5">
    <source>
        <dbReference type="ARBA" id="ARBA00023157"/>
    </source>
</evidence>
<evidence type="ECO:0000313" key="9">
    <source>
        <dbReference type="Proteomes" id="UP001642540"/>
    </source>
</evidence>
<evidence type="ECO:0000256" key="3">
    <source>
        <dbReference type="ARBA" id="ARBA00007658"/>
    </source>
</evidence>
<dbReference type="Pfam" id="PF01532">
    <property type="entry name" value="Glyco_hydro_47"/>
    <property type="match status" value="1"/>
</dbReference>
<dbReference type="InterPro" id="IPR001382">
    <property type="entry name" value="Glyco_hydro_47"/>
</dbReference>
<dbReference type="PANTHER" id="PTHR11742:SF6">
    <property type="entry name" value="MANNOSYL-OLIGOSACCHARIDE ALPHA-1,2-MANNOSIDASE IA-RELATED"/>
    <property type="match status" value="1"/>
</dbReference>
<comment type="cofactor">
    <cofactor evidence="1">
        <name>Ca(2+)</name>
        <dbReference type="ChEBI" id="CHEBI:29108"/>
    </cofactor>
</comment>
<dbReference type="PRINTS" id="PR00747">
    <property type="entry name" value="GLYHDRLASE47"/>
</dbReference>
<accession>A0ABP1QQW8</accession>
<dbReference type="EC" id="3.2.1.-" evidence="6"/>
<reference evidence="8 9" key="1">
    <citation type="submission" date="2024-08" db="EMBL/GenBank/DDBJ databases">
        <authorList>
            <person name="Cucini C."/>
            <person name="Frati F."/>
        </authorList>
    </citation>
    <scope>NUCLEOTIDE SEQUENCE [LARGE SCALE GENOMIC DNA]</scope>
</reference>
<evidence type="ECO:0000256" key="6">
    <source>
        <dbReference type="RuleBase" id="RU361193"/>
    </source>
</evidence>
<organism evidence="8 9">
    <name type="scientific">Orchesella dallaii</name>
    <dbReference type="NCBI Taxonomy" id="48710"/>
    <lineage>
        <taxon>Eukaryota</taxon>
        <taxon>Metazoa</taxon>
        <taxon>Ecdysozoa</taxon>
        <taxon>Arthropoda</taxon>
        <taxon>Hexapoda</taxon>
        <taxon>Collembola</taxon>
        <taxon>Entomobryomorpha</taxon>
        <taxon>Entomobryoidea</taxon>
        <taxon>Orchesellidae</taxon>
        <taxon>Orchesellinae</taxon>
        <taxon>Orchesella</taxon>
    </lineage>
</organism>
<evidence type="ECO:0000256" key="4">
    <source>
        <dbReference type="ARBA" id="ARBA00022801"/>
    </source>
</evidence>
<keyword evidence="5" id="KW-1015">Disulfide bond</keyword>
<dbReference type="SUPFAM" id="SSF48225">
    <property type="entry name" value="Seven-hairpin glycosidases"/>
    <property type="match status" value="1"/>
</dbReference>
<dbReference type="InterPro" id="IPR012341">
    <property type="entry name" value="6hp_glycosidase-like_sf"/>
</dbReference>
<keyword evidence="6" id="KW-0326">Glycosidase</keyword>
<dbReference type="Gene3D" id="1.50.10.10">
    <property type="match status" value="1"/>
</dbReference>
<dbReference type="InterPro" id="IPR036026">
    <property type="entry name" value="Seven-hairpin_glycosidases"/>
</dbReference>
<proteinExistence type="inferred from homology"/>
<evidence type="ECO:0000313" key="8">
    <source>
        <dbReference type="EMBL" id="CAL8110468.1"/>
    </source>
</evidence>
<feature type="signal peptide" evidence="7">
    <location>
        <begin position="1"/>
        <end position="20"/>
    </location>
</feature>
<protein>
    <recommendedName>
        <fullName evidence="6">alpha-1,2-Mannosidase</fullName>
        <ecNumber evidence="6">3.2.1.-</ecNumber>
    </recommendedName>
</protein>
<keyword evidence="4 6" id="KW-0378">Hydrolase</keyword>
<evidence type="ECO:0000256" key="2">
    <source>
        <dbReference type="ARBA" id="ARBA00004922"/>
    </source>
</evidence>
<comment type="caution">
    <text evidence="8">The sequence shown here is derived from an EMBL/GenBank/DDBJ whole genome shotgun (WGS) entry which is preliminary data.</text>
</comment>
<name>A0ABP1QQW8_9HEXA</name>
<dbReference type="EMBL" id="CAXLJM020000045">
    <property type="protein sequence ID" value="CAL8110468.1"/>
    <property type="molecule type" value="Genomic_DNA"/>
</dbReference>
<comment type="similarity">
    <text evidence="3 6">Belongs to the glycosyl hydrolase 47 family.</text>
</comment>